<dbReference type="NCBIfam" id="TIGR02887">
    <property type="entry name" value="spore_ger_x_C"/>
    <property type="match status" value="1"/>
</dbReference>
<keyword evidence="11" id="KW-1185">Reference proteome</keyword>
<keyword evidence="7" id="KW-0449">Lipoprotein</keyword>
<keyword evidence="6" id="KW-0564">Palmitate</keyword>
<organism evidence="10 11">
    <name type="scientific">Salinibacillus xinjiangensis</name>
    <dbReference type="NCBI Taxonomy" id="1229268"/>
    <lineage>
        <taxon>Bacteria</taxon>
        <taxon>Bacillati</taxon>
        <taxon>Bacillota</taxon>
        <taxon>Bacilli</taxon>
        <taxon>Bacillales</taxon>
        <taxon>Bacillaceae</taxon>
        <taxon>Salinibacillus</taxon>
    </lineage>
</organism>
<dbReference type="Gene3D" id="3.30.300.210">
    <property type="entry name" value="Nutrient germinant receptor protein C, domain 3"/>
    <property type="match status" value="1"/>
</dbReference>
<dbReference type="EMBL" id="WJNH01000010">
    <property type="protein sequence ID" value="MRG87611.1"/>
    <property type="molecule type" value="Genomic_DNA"/>
</dbReference>
<dbReference type="Proteomes" id="UP000480185">
    <property type="component" value="Unassembled WGS sequence"/>
</dbReference>
<evidence type="ECO:0000256" key="7">
    <source>
        <dbReference type="ARBA" id="ARBA00023288"/>
    </source>
</evidence>
<comment type="caution">
    <text evidence="10">The sequence shown here is derived from an EMBL/GenBank/DDBJ whole genome shotgun (WGS) entry which is preliminary data.</text>
</comment>
<evidence type="ECO:0000259" key="9">
    <source>
        <dbReference type="Pfam" id="PF25198"/>
    </source>
</evidence>
<gene>
    <name evidence="10" type="ORF">GH754_15090</name>
</gene>
<dbReference type="PANTHER" id="PTHR35789">
    <property type="entry name" value="SPORE GERMINATION PROTEIN B3"/>
    <property type="match status" value="1"/>
</dbReference>
<keyword evidence="4" id="KW-0732">Signal</keyword>
<comment type="similarity">
    <text evidence="2">Belongs to the GerABKC lipoprotein family.</text>
</comment>
<dbReference type="OrthoDB" id="9816067at2"/>
<feature type="domain" description="Spore germination GerAC-like C-terminal" evidence="8">
    <location>
        <begin position="220"/>
        <end position="383"/>
    </location>
</feature>
<keyword evidence="5" id="KW-0472">Membrane</keyword>
<evidence type="ECO:0000256" key="5">
    <source>
        <dbReference type="ARBA" id="ARBA00023136"/>
    </source>
</evidence>
<proteinExistence type="inferred from homology"/>
<accession>A0A6G1X9C1</accession>
<evidence type="ECO:0000313" key="10">
    <source>
        <dbReference type="EMBL" id="MRG87611.1"/>
    </source>
</evidence>
<dbReference type="InterPro" id="IPR008844">
    <property type="entry name" value="Spore_GerAC-like"/>
</dbReference>
<dbReference type="InterPro" id="IPR038501">
    <property type="entry name" value="Spore_GerAC_C_sf"/>
</dbReference>
<dbReference type="Pfam" id="PF05504">
    <property type="entry name" value="Spore_GerAC"/>
    <property type="match status" value="1"/>
</dbReference>
<dbReference type="InterPro" id="IPR057336">
    <property type="entry name" value="GerAC_N"/>
</dbReference>
<dbReference type="PANTHER" id="PTHR35789:SF1">
    <property type="entry name" value="SPORE GERMINATION PROTEIN B3"/>
    <property type="match status" value="1"/>
</dbReference>
<evidence type="ECO:0000256" key="4">
    <source>
        <dbReference type="ARBA" id="ARBA00022729"/>
    </source>
</evidence>
<name>A0A6G1X9C1_9BACI</name>
<dbReference type="GO" id="GO:0016020">
    <property type="term" value="C:membrane"/>
    <property type="evidence" value="ECO:0007669"/>
    <property type="project" value="UniProtKB-SubCell"/>
</dbReference>
<dbReference type="InterPro" id="IPR046953">
    <property type="entry name" value="Spore_GerAC-like_C"/>
</dbReference>
<keyword evidence="3" id="KW-0309">Germination</keyword>
<evidence type="ECO:0000256" key="6">
    <source>
        <dbReference type="ARBA" id="ARBA00023139"/>
    </source>
</evidence>
<protein>
    <submittedName>
        <fullName evidence="10">Ger(X)C family spore germination protein</fullName>
    </submittedName>
</protein>
<dbReference type="Pfam" id="PF25198">
    <property type="entry name" value="Spore_GerAC_N"/>
    <property type="match status" value="1"/>
</dbReference>
<evidence type="ECO:0000256" key="2">
    <source>
        <dbReference type="ARBA" id="ARBA00007886"/>
    </source>
</evidence>
<evidence type="ECO:0000259" key="8">
    <source>
        <dbReference type="Pfam" id="PF05504"/>
    </source>
</evidence>
<sequence>MNRRMMMTLCKKVYLLIFCLFVLTGCWDRVEVNDLAFVTATGIDKIEENKFRAAVQVPLPGNMGGAGSSGGGGGSGGESPFYVDSGVGRNIRESNDDLQQRMSRKLYFSHRRVIIFGADMAKAGFKKSLEVIIEQPQSRLSAYVLIAKGKAIEVLNATPHFEPFSSETIREMAKSSFGITVKDVLNDVEKPGKDPVIPIVETAKTQNGDGEDKNDEVMVNGAAILKDDKLKFFANDEEALGAFWLLEESPEKNYTFSVGDNKEINVSIDEKNLRHTYSVLGGVPSFSLTLDVEAAVMQNEADIDMDNLDSYELAIDSMEKKIKKEIDALLDHSTSEGIDVYGFGWHLYRHDNRQWEEKWADNWSSTLKKMEIDVQVNATIQETTNPGITIKE</sequence>
<feature type="domain" description="Spore germination protein N-terminal" evidence="9">
    <location>
        <begin position="28"/>
        <end position="201"/>
    </location>
</feature>
<evidence type="ECO:0000256" key="1">
    <source>
        <dbReference type="ARBA" id="ARBA00004635"/>
    </source>
</evidence>
<comment type="subcellular location">
    <subcellularLocation>
        <location evidence="1">Membrane</location>
        <topology evidence="1">Lipid-anchor</topology>
    </subcellularLocation>
</comment>
<evidence type="ECO:0000256" key="3">
    <source>
        <dbReference type="ARBA" id="ARBA00022544"/>
    </source>
</evidence>
<dbReference type="GO" id="GO:0009847">
    <property type="term" value="P:spore germination"/>
    <property type="evidence" value="ECO:0007669"/>
    <property type="project" value="InterPro"/>
</dbReference>
<evidence type="ECO:0000313" key="11">
    <source>
        <dbReference type="Proteomes" id="UP000480185"/>
    </source>
</evidence>
<reference evidence="10 11" key="1">
    <citation type="submission" date="2019-11" db="EMBL/GenBank/DDBJ databases">
        <authorList>
            <person name="Li J."/>
        </authorList>
    </citation>
    <scope>NUCLEOTIDE SEQUENCE [LARGE SCALE GENOMIC DNA]</scope>
    <source>
        <strain evidence="10 11">J4</strain>
    </source>
</reference>
<dbReference type="AlphaFoldDB" id="A0A6G1X9C1"/>
<dbReference type="PROSITE" id="PS51257">
    <property type="entry name" value="PROKAR_LIPOPROTEIN"/>
    <property type="match status" value="1"/>
</dbReference>